<dbReference type="Proteomes" id="UP000482155">
    <property type="component" value="Unassembled WGS sequence"/>
</dbReference>
<accession>A0A6B3SVL7</accession>
<gene>
    <name evidence="2" type="ORF">G3574_20345</name>
</gene>
<sequence>MTTSSADDTQKFKGKRSPSAMRNGLLASFRRGFYTPHRLLAHFKGDGMLAIFMTQLEYWFEKKPNGFYKFQSKASHALYKNGQSWQEELGGLSEHRVRTLFLEIGVRYTDKSSLQKAKESGDLFNGKYYACYVNRATNVTTYYRNHALVDEFLYDLMTAGDGDEDDEPQLDDDVSAMFAEYHQATSGKEEKPDRPSVHHKSEPRDETSGAAPDECDVPPSPGQSASDAGANESKAAALNAELDTLFFPALSQAELALIREEIKTCEPEYRQKVLDEVEGQRRSSRGFTKSALRFTRYLIEAVENNQFREDLGVLVAAERQKRLDSEKALSAARNVSRTPIPPPADLPMDRYSPKLRTILASRVGDAERESKPVLE</sequence>
<name>A0A6B3SVL7_9BURK</name>
<comment type="caution">
    <text evidence="2">The sequence shown here is derived from an EMBL/GenBank/DDBJ whole genome shotgun (WGS) entry which is preliminary data.</text>
</comment>
<evidence type="ECO:0000313" key="2">
    <source>
        <dbReference type="EMBL" id="NEX63435.1"/>
    </source>
</evidence>
<feature type="region of interest" description="Disordered" evidence="1">
    <location>
        <begin position="328"/>
        <end position="351"/>
    </location>
</feature>
<dbReference type="AlphaFoldDB" id="A0A6B3SVL7"/>
<proteinExistence type="predicted"/>
<organism evidence="2 3">
    <name type="scientific">Noviherbaspirillum galbum</name>
    <dbReference type="NCBI Taxonomy" id="2709383"/>
    <lineage>
        <taxon>Bacteria</taxon>
        <taxon>Pseudomonadati</taxon>
        <taxon>Pseudomonadota</taxon>
        <taxon>Betaproteobacteria</taxon>
        <taxon>Burkholderiales</taxon>
        <taxon>Oxalobacteraceae</taxon>
        <taxon>Noviherbaspirillum</taxon>
    </lineage>
</organism>
<evidence type="ECO:0000256" key="1">
    <source>
        <dbReference type="SAM" id="MobiDB-lite"/>
    </source>
</evidence>
<keyword evidence="3" id="KW-1185">Reference proteome</keyword>
<dbReference type="EMBL" id="JAAIVB010000069">
    <property type="protein sequence ID" value="NEX63435.1"/>
    <property type="molecule type" value="Genomic_DNA"/>
</dbReference>
<protein>
    <submittedName>
        <fullName evidence="2">Uncharacterized protein</fullName>
    </submittedName>
</protein>
<reference evidence="2 3" key="1">
    <citation type="submission" date="2020-02" db="EMBL/GenBank/DDBJ databases">
        <authorList>
            <person name="Kim M.K."/>
        </authorList>
    </citation>
    <scope>NUCLEOTIDE SEQUENCE [LARGE SCALE GENOMIC DNA]</scope>
    <source>
        <strain evidence="2 3">17J57-3</strain>
    </source>
</reference>
<feature type="compositionally biased region" description="Basic and acidic residues" evidence="1">
    <location>
        <begin position="187"/>
        <end position="207"/>
    </location>
</feature>
<dbReference type="RefSeq" id="WP_163967298.1">
    <property type="nucleotide sequence ID" value="NZ_JAAIVB010000069.1"/>
</dbReference>
<evidence type="ECO:0000313" key="3">
    <source>
        <dbReference type="Proteomes" id="UP000482155"/>
    </source>
</evidence>
<feature type="region of interest" description="Disordered" evidence="1">
    <location>
        <begin position="182"/>
        <end position="232"/>
    </location>
</feature>